<reference evidence="1 2" key="1">
    <citation type="submission" date="2018-09" db="EMBL/GenBank/DDBJ databases">
        <title>Arachidicoccus sp. nov., a bacterium isolated from soil.</title>
        <authorList>
            <person name="Weon H.-Y."/>
            <person name="Kwon S.-W."/>
            <person name="Lee S.A."/>
        </authorList>
    </citation>
    <scope>NUCLEOTIDE SEQUENCE [LARGE SCALE GENOMIC DNA]</scope>
    <source>
        <strain evidence="1 2">KIS59-12</strain>
    </source>
</reference>
<organism evidence="1 2">
    <name type="scientific">Arachidicoccus soli</name>
    <dbReference type="NCBI Taxonomy" id="2341117"/>
    <lineage>
        <taxon>Bacteria</taxon>
        <taxon>Pseudomonadati</taxon>
        <taxon>Bacteroidota</taxon>
        <taxon>Chitinophagia</taxon>
        <taxon>Chitinophagales</taxon>
        <taxon>Chitinophagaceae</taxon>
        <taxon>Arachidicoccus</taxon>
    </lineage>
</organism>
<accession>A0A386HQB9</accession>
<proteinExistence type="predicted"/>
<gene>
    <name evidence="1" type="ORF">D6B99_07455</name>
</gene>
<evidence type="ECO:0000313" key="1">
    <source>
        <dbReference type="EMBL" id="AYD47454.1"/>
    </source>
</evidence>
<keyword evidence="2" id="KW-1185">Reference proteome</keyword>
<dbReference type="KEGG" id="ark:D6B99_07455"/>
<dbReference type="OrthoDB" id="9795222at2"/>
<evidence type="ECO:0000313" key="2">
    <source>
        <dbReference type="Proteomes" id="UP000266118"/>
    </source>
</evidence>
<dbReference type="EMBL" id="CP032489">
    <property type="protein sequence ID" value="AYD47454.1"/>
    <property type="molecule type" value="Genomic_DNA"/>
</dbReference>
<protein>
    <submittedName>
        <fullName evidence="1">Uncharacterized protein</fullName>
    </submittedName>
</protein>
<name>A0A386HQB9_9BACT</name>
<sequence length="67" mass="7384">MSAEYFGVWNIAPFGPPPYGLYARNVKGLYLQNVRFELENPDARPALLLENVQGTSFNSLQIAGPNG</sequence>
<dbReference type="Proteomes" id="UP000266118">
    <property type="component" value="Chromosome"/>
</dbReference>
<dbReference type="AlphaFoldDB" id="A0A386HQB9"/>
<dbReference type="RefSeq" id="WP_119986595.1">
    <property type="nucleotide sequence ID" value="NZ_CP032489.1"/>
</dbReference>